<dbReference type="AlphaFoldDB" id="A0AAV7HD40"/>
<evidence type="ECO:0000313" key="2">
    <source>
        <dbReference type="Proteomes" id="UP000775213"/>
    </source>
</evidence>
<sequence length="80" mass="9231">MIISTIHSATTPSVMWIYGHHCSQKYKISKNMERENSRVAVCAISPMLKLVLDWSRCKICVVMLFDFLSPSWSLEQRSIP</sequence>
<reference evidence="1 2" key="1">
    <citation type="journal article" date="2021" name="Hortic Res">
        <title>Chromosome-scale assembly of the Dendrobium chrysotoxum genome enhances the understanding of orchid evolution.</title>
        <authorList>
            <person name="Zhang Y."/>
            <person name="Zhang G.Q."/>
            <person name="Zhang D."/>
            <person name="Liu X.D."/>
            <person name="Xu X.Y."/>
            <person name="Sun W.H."/>
            <person name="Yu X."/>
            <person name="Zhu X."/>
            <person name="Wang Z.W."/>
            <person name="Zhao X."/>
            <person name="Zhong W.Y."/>
            <person name="Chen H."/>
            <person name="Yin W.L."/>
            <person name="Huang T."/>
            <person name="Niu S.C."/>
            <person name="Liu Z.J."/>
        </authorList>
    </citation>
    <scope>NUCLEOTIDE SEQUENCE [LARGE SCALE GENOMIC DNA]</scope>
    <source>
        <strain evidence="1">Lindl</strain>
    </source>
</reference>
<proteinExistence type="predicted"/>
<organism evidence="1 2">
    <name type="scientific">Dendrobium chrysotoxum</name>
    <name type="common">Orchid</name>
    <dbReference type="NCBI Taxonomy" id="161865"/>
    <lineage>
        <taxon>Eukaryota</taxon>
        <taxon>Viridiplantae</taxon>
        <taxon>Streptophyta</taxon>
        <taxon>Embryophyta</taxon>
        <taxon>Tracheophyta</taxon>
        <taxon>Spermatophyta</taxon>
        <taxon>Magnoliopsida</taxon>
        <taxon>Liliopsida</taxon>
        <taxon>Asparagales</taxon>
        <taxon>Orchidaceae</taxon>
        <taxon>Epidendroideae</taxon>
        <taxon>Malaxideae</taxon>
        <taxon>Dendrobiinae</taxon>
        <taxon>Dendrobium</taxon>
    </lineage>
</organism>
<accession>A0AAV7HD40</accession>
<comment type="caution">
    <text evidence="1">The sequence shown here is derived from an EMBL/GenBank/DDBJ whole genome shotgun (WGS) entry which is preliminary data.</text>
</comment>
<dbReference type="Proteomes" id="UP000775213">
    <property type="component" value="Unassembled WGS sequence"/>
</dbReference>
<protein>
    <submittedName>
        <fullName evidence="1">Uncharacterized protein</fullName>
    </submittedName>
</protein>
<name>A0AAV7HD40_DENCH</name>
<evidence type="ECO:0000313" key="1">
    <source>
        <dbReference type="EMBL" id="KAH0466841.1"/>
    </source>
</evidence>
<keyword evidence="2" id="KW-1185">Reference proteome</keyword>
<dbReference type="EMBL" id="JAGFBR010000005">
    <property type="protein sequence ID" value="KAH0466841.1"/>
    <property type="molecule type" value="Genomic_DNA"/>
</dbReference>
<gene>
    <name evidence="1" type="ORF">IEQ34_004079</name>
</gene>